<proteinExistence type="predicted"/>
<protein>
    <recommendedName>
        <fullName evidence="3">Tetratricopeptide repeat protein</fullName>
    </recommendedName>
</protein>
<evidence type="ECO:0008006" key="3">
    <source>
        <dbReference type="Google" id="ProtNLM"/>
    </source>
</evidence>
<comment type="caution">
    <text evidence="1">The sequence shown here is derived from an EMBL/GenBank/DDBJ whole genome shotgun (WGS) entry which is preliminary data.</text>
</comment>
<dbReference type="EMBL" id="JBHTLS010000103">
    <property type="protein sequence ID" value="MFD1104520.1"/>
    <property type="molecule type" value="Genomic_DNA"/>
</dbReference>
<keyword evidence="2" id="KW-1185">Reference proteome</keyword>
<name>A0ABW3NZ01_9SPHN</name>
<gene>
    <name evidence="1" type="ORF">ACFQ24_06490</name>
</gene>
<accession>A0ABW3NZ01</accession>
<sequence>MFPWRRSRAARAVNDTRCRSPHGIVARSGAPFTGEQQAAIDHYRAMLILNPNDNQGIRYLLASALLQRDDLAGLKVLLRQYEGDGSAAWAYTLALIAYREQDPRGPAIVREAWESNSHVPAMLAGLKRLVPSRDGYISMGGEDEATAYVEENGAAWRAIPGAIDWLAERSTGLKPRHRGCQS</sequence>
<reference evidence="2" key="1">
    <citation type="journal article" date="2019" name="Int. J. Syst. Evol. Microbiol.">
        <title>The Global Catalogue of Microorganisms (GCM) 10K type strain sequencing project: providing services to taxonomists for standard genome sequencing and annotation.</title>
        <authorList>
            <consortium name="The Broad Institute Genomics Platform"/>
            <consortium name="The Broad Institute Genome Sequencing Center for Infectious Disease"/>
            <person name="Wu L."/>
            <person name="Ma J."/>
        </authorList>
    </citation>
    <scope>NUCLEOTIDE SEQUENCE [LARGE SCALE GENOMIC DNA]</scope>
    <source>
        <strain evidence="2">CCUG 54329</strain>
    </source>
</reference>
<evidence type="ECO:0000313" key="2">
    <source>
        <dbReference type="Proteomes" id="UP001597203"/>
    </source>
</evidence>
<dbReference type="Proteomes" id="UP001597203">
    <property type="component" value="Unassembled WGS sequence"/>
</dbReference>
<evidence type="ECO:0000313" key="1">
    <source>
        <dbReference type="EMBL" id="MFD1104520.1"/>
    </source>
</evidence>
<organism evidence="1 2">
    <name type="scientific">Sphingobium olei</name>
    <dbReference type="NCBI Taxonomy" id="420955"/>
    <lineage>
        <taxon>Bacteria</taxon>
        <taxon>Pseudomonadati</taxon>
        <taxon>Pseudomonadota</taxon>
        <taxon>Alphaproteobacteria</taxon>
        <taxon>Sphingomonadales</taxon>
        <taxon>Sphingomonadaceae</taxon>
        <taxon>Sphingobium</taxon>
    </lineage>
</organism>
<dbReference type="RefSeq" id="WP_380909841.1">
    <property type="nucleotide sequence ID" value="NZ_JBHTLS010000103.1"/>
</dbReference>